<evidence type="ECO:0000256" key="6">
    <source>
        <dbReference type="ARBA" id="ARBA00023136"/>
    </source>
</evidence>
<keyword evidence="5 7" id="KW-1133">Transmembrane helix</keyword>
<feature type="transmembrane region" description="Helical" evidence="7">
    <location>
        <begin position="59"/>
        <end position="79"/>
    </location>
</feature>
<evidence type="ECO:0000313" key="9">
    <source>
        <dbReference type="Proteomes" id="UP000052268"/>
    </source>
</evidence>
<evidence type="ECO:0000256" key="5">
    <source>
        <dbReference type="ARBA" id="ARBA00022989"/>
    </source>
</evidence>
<dbReference type="PATRIC" id="fig|1114963.3.peg.2185"/>
<feature type="transmembrane region" description="Helical" evidence="7">
    <location>
        <begin position="6"/>
        <end position="22"/>
    </location>
</feature>
<dbReference type="RefSeq" id="WP_059151411.1">
    <property type="nucleotide sequence ID" value="NZ_KQ130453.1"/>
</dbReference>
<proteinExistence type="inferred from homology"/>
<dbReference type="PANTHER" id="PTHR33884:SF3">
    <property type="entry name" value="UPF0410 PROTEIN YMGE"/>
    <property type="match status" value="1"/>
</dbReference>
<keyword evidence="4 7" id="KW-0812">Transmembrane</keyword>
<evidence type="ECO:0000256" key="1">
    <source>
        <dbReference type="ARBA" id="ARBA00004651"/>
    </source>
</evidence>
<feature type="transmembrane region" description="Helical" evidence="7">
    <location>
        <begin position="29"/>
        <end position="47"/>
    </location>
</feature>
<dbReference type="GO" id="GO:0005886">
    <property type="term" value="C:plasma membrane"/>
    <property type="evidence" value="ECO:0007669"/>
    <property type="project" value="UniProtKB-SubCell"/>
</dbReference>
<keyword evidence="6 7" id="KW-0472">Membrane</keyword>
<gene>
    <name evidence="8" type="ORF">V474_16755</name>
</gene>
<comment type="similarity">
    <text evidence="2">Belongs to the UPF0410 family.</text>
</comment>
<evidence type="ECO:0000313" key="8">
    <source>
        <dbReference type="EMBL" id="KMS56560.1"/>
    </source>
</evidence>
<organism evidence="8 9">
    <name type="scientific">Novosphingobium barchaimii LL02</name>
    <dbReference type="NCBI Taxonomy" id="1114963"/>
    <lineage>
        <taxon>Bacteria</taxon>
        <taxon>Pseudomonadati</taxon>
        <taxon>Pseudomonadota</taxon>
        <taxon>Alphaproteobacteria</taxon>
        <taxon>Sphingomonadales</taxon>
        <taxon>Sphingomonadaceae</taxon>
        <taxon>Novosphingobium</taxon>
    </lineage>
</organism>
<dbReference type="InterPro" id="IPR007341">
    <property type="entry name" value="Transgly_assoc"/>
</dbReference>
<dbReference type="Pfam" id="PF04226">
    <property type="entry name" value="Transgly_assoc"/>
    <property type="match status" value="1"/>
</dbReference>
<dbReference type="PANTHER" id="PTHR33884">
    <property type="entry name" value="UPF0410 PROTEIN YMGE"/>
    <property type="match status" value="1"/>
</dbReference>
<dbReference type="AlphaFoldDB" id="A0A0J8AQ72"/>
<evidence type="ECO:0000256" key="7">
    <source>
        <dbReference type="SAM" id="Phobius"/>
    </source>
</evidence>
<dbReference type="Proteomes" id="UP000052268">
    <property type="component" value="Unassembled WGS sequence"/>
</dbReference>
<keyword evidence="3" id="KW-1003">Cell membrane</keyword>
<evidence type="ECO:0000256" key="2">
    <source>
        <dbReference type="ARBA" id="ARBA00011006"/>
    </source>
</evidence>
<evidence type="ECO:0000256" key="3">
    <source>
        <dbReference type="ARBA" id="ARBA00022475"/>
    </source>
</evidence>
<comment type="subcellular location">
    <subcellularLocation>
        <location evidence="1">Cell membrane</location>
        <topology evidence="1">Multi-pass membrane protein</topology>
    </subcellularLocation>
</comment>
<name>A0A0J8AQ72_9SPHN</name>
<accession>A0A0J8AQ72</accession>
<sequence length="85" mass="8852">MGIIMWLIVGGVIGWLASLIMRTDGQQGIFLNIIVGIVGSFIGSLIFSGGSINNAPLTLGTFLVSLIGAVVLLAIVNLVRRGSVR</sequence>
<comment type="caution">
    <text evidence="8">The sequence shown here is derived from an EMBL/GenBank/DDBJ whole genome shotgun (WGS) entry which is preliminary data.</text>
</comment>
<dbReference type="EMBL" id="JACU01000004">
    <property type="protein sequence ID" value="KMS56560.1"/>
    <property type="molecule type" value="Genomic_DNA"/>
</dbReference>
<protein>
    <submittedName>
        <fullName evidence="8">Transglycosylase</fullName>
    </submittedName>
</protein>
<reference evidence="8 9" key="1">
    <citation type="journal article" date="2015" name="G3 (Bethesda)">
        <title>Insights into Ongoing Evolution of the Hexachlorocyclohexane Catabolic Pathway from Comparative Genomics of Ten Sphingomonadaceae Strains.</title>
        <authorList>
            <person name="Pearce S.L."/>
            <person name="Oakeshott J.G."/>
            <person name="Pandey G."/>
        </authorList>
    </citation>
    <scope>NUCLEOTIDE SEQUENCE [LARGE SCALE GENOMIC DNA]</scope>
    <source>
        <strain evidence="8 9">LL02</strain>
    </source>
</reference>
<evidence type="ECO:0000256" key="4">
    <source>
        <dbReference type="ARBA" id="ARBA00022692"/>
    </source>
</evidence>
<keyword evidence="9" id="KW-1185">Reference proteome</keyword>
<dbReference type="OrthoDB" id="964123at2"/>